<dbReference type="EMBL" id="JABFTP020000042">
    <property type="protein sequence ID" value="KAL3271929.1"/>
    <property type="molecule type" value="Genomic_DNA"/>
</dbReference>
<proteinExistence type="predicted"/>
<dbReference type="AlphaFoldDB" id="A0ABD2MZV7"/>
<comment type="caution">
    <text evidence="2">The sequence shown here is derived from an EMBL/GenBank/DDBJ whole genome shotgun (WGS) entry which is preliminary data.</text>
</comment>
<gene>
    <name evidence="2" type="ORF">HHI36_022399</name>
</gene>
<name>A0ABD2MZV7_9CUCU</name>
<feature type="compositionally biased region" description="Basic and acidic residues" evidence="1">
    <location>
        <begin position="62"/>
        <end position="74"/>
    </location>
</feature>
<evidence type="ECO:0000256" key="1">
    <source>
        <dbReference type="SAM" id="MobiDB-lite"/>
    </source>
</evidence>
<dbReference type="PANTHER" id="PTHR19446">
    <property type="entry name" value="REVERSE TRANSCRIPTASES"/>
    <property type="match status" value="1"/>
</dbReference>
<dbReference type="Proteomes" id="UP001516400">
    <property type="component" value="Unassembled WGS sequence"/>
</dbReference>
<keyword evidence="3" id="KW-1185">Reference proteome</keyword>
<feature type="region of interest" description="Disordered" evidence="1">
    <location>
        <begin position="34"/>
        <end position="74"/>
    </location>
</feature>
<evidence type="ECO:0000313" key="2">
    <source>
        <dbReference type="EMBL" id="KAL3271929.1"/>
    </source>
</evidence>
<sequence length="183" mass="21303">MRELAAGSLDADALQGCFKEQRAKLRRVINAAKRESGKKLIEEEDHNPPPKRKPQESIQDLFPRENEIPTDADGHTERLEEIMAIDDGTDITEEEVSNAIETMKKGKSPDGVTTEVVIWIWKNDPDKIRNMIQYFWRKQVFPVEWQVARVVLIPKHGVILNRLTHELERRQFISDRQHGFRPE</sequence>
<protein>
    <recommendedName>
        <fullName evidence="4">Reverse transcriptase</fullName>
    </recommendedName>
</protein>
<evidence type="ECO:0000313" key="3">
    <source>
        <dbReference type="Proteomes" id="UP001516400"/>
    </source>
</evidence>
<evidence type="ECO:0008006" key="4">
    <source>
        <dbReference type="Google" id="ProtNLM"/>
    </source>
</evidence>
<accession>A0ABD2MZV7</accession>
<reference evidence="2 3" key="1">
    <citation type="journal article" date="2021" name="BMC Biol.">
        <title>Horizontally acquired antibacterial genes associated with adaptive radiation of ladybird beetles.</title>
        <authorList>
            <person name="Li H.S."/>
            <person name="Tang X.F."/>
            <person name="Huang Y.H."/>
            <person name="Xu Z.Y."/>
            <person name="Chen M.L."/>
            <person name="Du X.Y."/>
            <person name="Qiu B.Y."/>
            <person name="Chen P.T."/>
            <person name="Zhang W."/>
            <person name="Slipinski A."/>
            <person name="Escalona H.E."/>
            <person name="Waterhouse R.M."/>
            <person name="Zwick A."/>
            <person name="Pang H."/>
        </authorList>
    </citation>
    <scope>NUCLEOTIDE SEQUENCE [LARGE SCALE GENOMIC DNA]</scope>
    <source>
        <strain evidence="2">SYSU2018</strain>
    </source>
</reference>
<organism evidence="2 3">
    <name type="scientific">Cryptolaemus montrouzieri</name>
    <dbReference type="NCBI Taxonomy" id="559131"/>
    <lineage>
        <taxon>Eukaryota</taxon>
        <taxon>Metazoa</taxon>
        <taxon>Ecdysozoa</taxon>
        <taxon>Arthropoda</taxon>
        <taxon>Hexapoda</taxon>
        <taxon>Insecta</taxon>
        <taxon>Pterygota</taxon>
        <taxon>Neoptera</taxon>
        <taxon>Endopterygota</taxon>
        <taxon>Coleoptera</taxon>
        <taxon>Polyphaga</taxon>
        <taxon>Cucujiformia</taxon>
        <taxon>Coccinelloidea</taxon>
        <taxon>Coccinellidae</taxon>
        <taxon>Scymninae</taxon>
        <taxon>Scymnini</taxon>
        <taxon>Cryptolaemus</taxon>
    </lineage>
</organism>